<dbReference type="Proteomes" id="UP000004310">
    <property type="component" value="Unassembled WGS sequence"/>
</dbReference>
<dbReference type="eggNOG" id="ENOG5033XWX">
    <property type="taxonomic scope" value="Bacteria"/>
</dbReference>
<dbReference type="STRING" id="217511.GCA_001463845_03498"/>
<keyword evidence="2" id="KW-1185">Reference proteome</keyword>
<gene>
    <name evidence="1" type="ORF">FP2506_06016</name>
</gene>
<keyword evidence="1" id="KW-0808">Transferase</keyword>
<dbReference type="EMBL" id="AATP01000001">
    <property type="protein sequence ID" value="EAU42371.1"/>
    <property type="molecule type" value="Genomic_DNA"/>
</dbReference>
<dbReference type="HOGENOM" id="CLU_976186_0_0_5"/>
<accession>Q0G7J3</accession>
<evidence type="ECO:0000313" key="2">
    <source>
        <dbReference type="Proteomes" id="UP000004310"/>
    </source>
</evidence>
<comment type="caution">
    <text evidence="1">The sequence shown here is derived from an EMBL/GenBank/DDBJ whole genome shotgun (WGS) entry which is preliminary data.</text>
</comment>
<sequence length="286" mass="31777">MAQRMVRDDAPGPEEWRKALALFSGYKRIALVANSEALNIGDVEAANSADTLFVFFTRCPRVLKRPFSRASVLCHRMKDPERFNEGEKHVERARALFAPGALKGEVGIIAHDVPKSGAKPYSPVGQSNSVGHLLDLDSVFFPFYTPDMTPTTGFAMAIWLVENLPDAKVILCGFTGVRGPDFRMRTMHDWTLEQTVLRLLSRSGRLEQAFGGRSTNSTLDRLDRRFPKLSEADIALVAADVLSDRINAIDRLVSMLWSVSRAPRAIHRALAGLKPGAKRMGRDDDR</sequence>
<dbReference type="AlphaFoldDB" id="Q0G7J3"/>
<reference evidence="1 2" key="1">
    <citation type="journal article" date="2010" name="J. Bacteriol.">
        <title>Genome sequence of Fulvimarina pelagi HTCC2506T, a Mn(II)-oxidizing alphaproteobacterium possessing an aerobic anoxygenic photosynthetic gene cluster and Xanthorhodopsin.</title>
        <authorList>
            <person name="Kang I."/>
            <person name="Oh H.M."/>
            <person name="Lim S.I."/>
            <person name="Ferriera S."/>
            <person name="Giovannoni S.J."/>
            <person name="Cho J.C."/>
        </authorList>
    </citation>
    <scope>NUCLEOTIDE SEQUENCE [LARGE SCALE GENOMIC DNA]</scope>
    <source>
        <strain evidence="1 2">HTCC2506</strain>
    </source>
</reference>
<protein>
    <submittedName>
        <fullName evidence="1">Probable 3-deoxy-manno-octulosonate cytidylyltransferase (CMP KDO transferase) protein</fullName>
    </submittedName>
</protein>
<dbReference type="GO" id="GO:0016779">
    <property type="term" value="F:nucleotidyltransferase activity"/>
    <property type="evidence" value="ECO:0007669"/>
    <property type="project" value="UniProtKB-KW"/>
</dbReference>
<organism evidence="1 2">
    <name type="scientific">Fulvimarina pelagi HTCC2506</name>
    <dbReference type="NCBI Taxonomy" id="314231"/>
    <lineage>
        <taxon>Bacteria</taxon>
        <taxon>Pseudomonadati</taxon>
        <taxon>Pseudomonadota</taxon>
        <taxon>Alphaproteobacteria</taxon>
        <taxon>Hyphomicrobiales</taxon>
        <taxon>Aurantimonadaceae</taxon>
        <taxon>Fulvimarina</taxon>
    </lineage>
</organism>
<name>Q0G7J3_9HYPH</name>
<dbReference type="RefSeq" id="WP_007066346.1">
    <property type="nucleotide sequence ID" value="NZ_DS022272.1"/>
</dbReference>
<proteinExistence type="predicted"/>
<keyword evidence="1" id="KW-0548">Nucleotidyltransferase</keyword>
<evidence type="ECO:0000313" key="1">
    <source>
        <dbReference type="EMBL" id="EAU42371.1"/>
    </source>
</evidence>